<name>A0A0E9SGW7_ANGAN</name>
<proteinExistence type="predicted"/>
<reference evidence="1" key="2">
    <citation type="journal article" date="2015" name="Fish Shellfish Immunol.">
        <title>Early steps in the European eel (Anguilla anguilla)-Vibrio vulnificus interaction in the gills: Role of the RtxA13 toxin.</title>
        <authorList>
            <person name="Callol A."/>
            <person name="Pajuelo D."/>
            <person name="Ebbesson L."/>
            <person name="Teles M."/>
            <person name="MacKenzie S."/>
            <person name="Amaro C."/>
        </authorList>
    </citation>
    <scope>NUCLEOTIDE SEQUENCE</scope>
</reference>
<evidence type="ECO:0000313" key="1">
    <source>
        <dbReference type="EMBL" id="JAH40497.1"/>
    </source>
</evidence>
<dbReference type="EMBL" id="GBXM01068080">
    <property type="protein sequence ID" value="JAH40497.1"/>
    <property type="molecule type" value="Transcribed_RNA"/>
</dbReference>
<sequence>MIHLSTEIFIENEGPRSSGYIFFKSSLLLSKIYSGGWGIVGRTANMQHPQSCLTYLDL</sequence>
<accession>A0A0E9SGW7</accession>
<organism evidence="1">
    <name type="scientific">Anguilla anguilla</name>
    <name type="common">European freshwater eel</name>
    <name type="synonym">Muraena anguilla</name>
    <dbReference type="NCBI Taxonomy" id="7936"/>
    <lineage>
        <taxon>Eukaryota</taxon>
        <taxon>Metazoa</taxon>
        <taxon>Chordata</taxon>
        <taxon>Craniata</taxon>
        <taxon>Vertebrata</taxon>
        <taxon>Euteleostomi</taxon>
        <taxon>Actinopterygii</taxon>
        <taxon>Neopterygii</taxon>
        <taxon>Teleostei</taxon>
        <taxon>Anguilliformes</taxon>
        <taxon>Anguillidae</taxon>
        <taxon>Anguilla</taxon>
    </lineage>
</organism>
<dbReference type="AlphaFoldDB" id="A0A0E9SGW7"/>
<protein>
    <submittedName>
        <fullName evidence="1">Uncharacterized protein</fullName>
    </submittedName>
</protein>
<reference evidence="1" key="1">
    <citation type="submission" date="2014-11" db="EMBL/GenBank/DDBJ databases">
        <authorList>
            <person name="Amaro Gonzalez C."/>
        </authorList>
    </citation>
    <scope>NUCLEOTIDE SEQUENCE</scope>
</reference>